<dbReference type="EMBL" id="MN739708">
    <property type="protein sequence ID" value="QHT22311.1"/>
    <property type="molecule type" value="Genomic_DNA"/>
</dbReference>
<organism evidence="1">
    <name type="scientific">viral metagenome</name>
    <dbReference type="NCBI Taxonomy" id="1070528"/>
    <lineage>
        <taxon>unclassified sequences</taxon>
        <taxon>metagenomes</taxon>
        <taxon>organismal metagenomes</taxon>
    </lineage>
</organism>
<proteinExistence type="predicted"/>
<dbReference type="AlphaFoldDB" id="A0A6C0E125"/>
<protein>
    <submittedName>
        <fullName evidence="1">Uncharacterized protein</fullName>
    </submittedName>
</protein>
<evidence type="ECO:0000313" key="1">
    <source>
        <dbReference type="EMBL" id="QHT22311.1"/>
    </source>
</evidence>
<sequence>MFVIAKEELGVNEIINIIFGQDETIVGKWIINYILTIIDSYKMCPLPKNVKAIDYSYKLNRTHEGHICYEIIKHVKTLQKGYVYNSCLKLDETVLLIKVYNYEGSDMKMDKSVSTLWTEINEEINNRVLKSLDKDSLFQFHQQVMEGLNTKAQWTRKEYVALMSEVLKKFKKESYSSVVKKLQRYGKVKSA</sequence>
<name>A0A6C0E125_9ZZZZ</name>
<reference evidence="1" key="1">
    <citation type="journal article" date="2020" name="Nature">
        <title>Giant virus diversity and host interactions through global metagenomics.</title>
        <authorList>
            <person name="Schulz F."/>
            <person name="Roux S."/>
            <person name="Paez-Espino D."/>
            <person name="Jungbluth S."/>
            <person name="Walsh D.A."/>
            <person name="Denef V.J."/>
            <person name="McMahon K.D."/>
            <person name="Konstantinidis K.T."/>
            <person name="Eloe-Fadrosh E.A."/>
            <person name="Kyrpides N.C."/>
            <person name="Woyke T."/>
        </authorList>
    </citation>
    <scope>NUCLEOTIDE SEQUENCE</scope>
    <source>
        <strain evidence="1">GVMAG-M-3300023179-107</strain>
    </source>
</reference>
<accession>A0A6C0E125</accession>